<name>A0ABY8EI40_MALFU</name>
<feature type="region of interest" description="Disordered" evidence="1">
    <location>
        <begin position="1"/>
        <end position="32"/>
    </location>
</feature>
<dbReference type="EMBL" id="CP046234">
    <property type="protein sequence ID" value="WFD45490.1"/>
    <property type="molecule type" value="Genomic_DNA"/>
</dbReference>
<proteinExistence type="predicted"/>
<evidence type="ECO:0000256" key="1">
    <source>
        <dbReference type="SAM" id="MobiDB-lite"/>
    </source>
</evidence>
<reference evidence="2 3" key="1">
    <citation type="journal article" date="2020" name="Elife">
        <title>Loss of centromere function drives karyotype evolution in closely related Malassezia species.</title>
        <authorList>
            <person name="Sankaranarayanan S.R."/>
            <person name="Ianiri G."/>
            <person name="Coelho M.A."/>
            <person name="Reza M.H."/>
            <person name="Thimmappa B.C."/>
            <person name="Ganguly P."/>
            <person name="Vadnala R.N."/>
            <person name="Sun S."/>
            <person name="Siddharthan R."/>
            <person name="Tellgren-Roth C."/>
            <person name="Dawson T.L."/>
            <person name="Heitman J."/>
            <person name="Sanyal K."/>
        </authorList>
    </citation>
    <scope>NUCLEOTIDE SEQUENCE [LARGE SCALE GENOMIC DNA]</scope>
    <source>
        <strain evidence="2">CBS14141</strain>
    </source>
</reference>
<keyword evidence="3" id="KW-1185">Reference proteome</keyword>
<dbReference type="Proteomes" id="UP000818624">
    <property type="component" value="Chromosome 1"/>
</dbReference>
<evidence type="ECO:0000313" key="3">
    <source>
        <dbReference type="Proteomes" id="UP000818624"/>
    </source>
</evidence>
<sequence length="82" mass="8762">MPGETGAAGPLRQDAADAATIPANDGSDSESRELVKSARSGINRIDSAASAFVRAVVSSLSFMFQRPIRLFRPMQCTCHTYT</sequence>
<protein>
    <submittedName>
        <fullName evidence="2">Uncharacterized protein</fullName>
    </submittedName>
</protein>
<accession>A0ABY8EI40</accession>
<evidence type="ECO:0000313" key="2">
    <source>
        <dbReference type="EMBL" id="WFD45490.1"/>
    </source>
</evidence>
<gene>
    <name evidence="2" type="ORF">GLX27_000110</name>
</gene>
<organism evidence="2 3">
    <name type="scientific">Malassezia furfur</name>
    <name type="common">Pityriasis versicolor infection agent</name>
    <name type="synonym">Pityrosporum furfur</name>
    <dbReference type="NCBI Taxonomy" id="55194"/>
    <lineage>
        <taxon>Eukaryota</taxon>
        <taxon>Fungi</taxon>
        <taxon>Dikarya</taxon>
        <taxon>Basidiomycota</taxon>
        <taxon>Ustilaginomycotina</taxon>
        <taxon>Malasseziomycetes</taxon>
        <taxon>Malasseziales</taxon>
        <taxon>Malasseziaceae</taxon>
        <taxon>Malassezia</taxon>
    </lineage>
</organism>